<proteinExistence type="inferred from homology"/>
<comment type="function">
    <text evidence="1 10">Subunit of the oligosaccharyl transferase (OST) complex that catalyzes the initial transfer of a defined glycan (Glc(3)Man(9)GlcNAc(2) in eukaryotes) from the lipid carrier dolichol-pyrophosphate to an asparagine residue within an Asn-X-Ser/Thr consensus motif in nascent polypeptide chains, the first step in protein N-glycosylation. N-glycosylation occurs cotranslationally and the complex associates with the Sec61 complex at the channel-forming translocon complex that mediates protein translocation across the endoplasmic reticulum (ER). All subunits are required for a maximal enzyme activity.</text>
</comment>
<feature type="signal peptide" evidence="10">
    <location>
        <begin position="1"/>
        <end position="20"/>
    </location>
</feature>
<comment type="subcellular location">
    <subcellularLocation>
        <location evidence="2 10">Endoplasmic reticulum membrane</location>
        <topology evidence="2 10">Single-pass type I membrane protein</topology>
    </subcellularLocation>
</comment>
<dbReference type="UniPathway" id="UPA00378"/>
<protein>
    <recommendedName>
        <fullName evidence="10">Dolichyl-diphosphooligosaccharide--protein glycosyltransferase subunit 1</fullName>
    </recommendedName>
</protein>
<dbReference type="Pfam" id="PF04597">
    <property type="entry name" value="Ribophorin_I"/>
    <property type="match status" value="1"/>
</dbReference>
<gene>
    <name evidence="11" type="ORF">TRICI_004650</name>
</gene>
<keyword evidence="6 10" id="KW-0732">Signal</keyword>
<keyword evidence="5 10" id="KW-0812">Transmembrane</keyword>
<evidence type="ECO:0000256" key="5">
    <source>
        <dbReference type="ARBA" id="ARBA00022692"/>
    </source>
</evidence>
<dbReference type="VEuPathDB" id="FungiDB:TRICI_004650"/>
<evidence type="ECO:0000256" key="7">
    <source>
        <dbReference type="ARBA" id="ARBA00022824"/>
    </source>
</evidence>
<evidence type="ECO:0000256" key="2">
    <source>
        <dbReference type="ARBA" id="ARBA00004115"/>
    </source>
</evidence>
<evidence type="ECO:0000256" key="3">
    <source>
        <dbReference type="ARBA" id="ARBA00004922"/>
    </source>
</evidence>
<name>A0A642V023_9ASCO</name>
<reference evidence="11" key="1">
    <citation type="journal article" date="2019" name="G3 (Bethesda)">
        <title>Genome Assemblies of Two Rare Opportunistic Yeast Pathogens: Diutina rugosa (syn. Candida rugosa) and Trichomonascus ciferrii (syn. Candida ciferrii).</title>
        <authorList>
            <person name="Mixao V."/>
            <person name="Saus E."/>
            <person name="Hansen A.P."/>
            <person name="Lass-Florl C."/>
            <person name="Gabaldon T."/>
        </authorList>
    </citation>
    <scope>NUCLEOTIDE SEQUENCE</scope>
    <source>
        <strain evidence="11">CBS 4856</strain>
    </source>
</reference>
<evidence type="ECO:0000256" key="1">
    <source>
        <dbReference type="ARBA" id="ARBA00002791"/>
    </source>
</evidence>
<keyword evidence="12" id="KW-1185">Reference proteome</keyword>
<feature type="transmembrane region" description="Helical" evidence="10">
    <location>
        <begin position="444"/>
        <end position="465"/>
    </location>
</feature>
<accession>A0A642V023</accession>
<evidence type="ECO:0000313" key="12">
    <source>
        <dbReference type="Proteomes" id="UP000761534"/>
    </source>
</evidence>
<dbReference type="EMBL" id="SWFS01000350">
    <property type="protein sequence ID" value="KAA8909061.1"/>
    <property type="molecule type" value="Genomic_DNA"/>
</dbReference>
<sequence length="478" mass="54080">MKFLWALGSAVAAGLGAVAAEEQLLRDFVPSAVFENVEYSQTYDLTGTYVKKSVSLKAKNIGPEPQKEYYYAIEADVDPHVAVLEARVSGTDTPLPLVLEGGDSEHDALLYKLELPEPLASNEEVSLEFAQAITGMLSPLPESGTQDDSQFLFYQGSRYAFSPYPIKKLTSNFRPIGTQAQEIDADEKDKPEVTENLVKYGPYKDLEPYSSKVVKIRFENPKPMAKASKLIRDVWVSHWAQSVSFEETYWIHNFGTKLKDSFSRLKYQMGQSQFNLNIAALKELNFPLKPKARDAYYTDLVGNVSTSNFRSNSRSTVFTVRPRYPVFGGWNYNFTVGWSLDLDNYVRDVGEDQYLLKVPFVEGPADIYYDEIDFRVILPEGATDIQVLSLMGTETDRGVIHWFLDTIGRPTVNLKYENVIDGHRRGEVFVKYKYTNSDVLRKPLTIAATFMAFFAVLIVLSNIDISIIRRNGNKKQNN</sequence>
<evidence type="ECO:0000256" key="10">
    <source>
        <dbReference type="RuleBase" id="RU361143"/>
    </source>
</evidence>
<dbReference type="GO" id="GO:0018279">
    <property type="term" value="P:protein N-linked glycosylation via asparagine"/>
    <property type="evidence" value="ECO:0007669"/>
    <property type="project" value="TreeGrafter"/>
</dbReference>
<dbReference type="OrthoDB" id="310030at2759"/>
<keyword evidence="7 10" id="KW-0256">Endoplasmic reticulum</keyword>
<evidence type="ECO:0000256" key="8">
    <source>
        <dbReference type="ARBA" id="ARBA00022989"/>
    </source>
</evidence>
<comment type="subunit">
    <text evidence="10">Component of the oligosaccharyltransferase (OST) complex.</text>
</comment>
<keyword evidence="9 10" id="KW-0472">Membrane</keyword>
<dbReference type="PANTHER" id="PTHR21049">
    <property type="entry name" value="RIBOPHORIN I"/>
    <property type="match status" value="1"/>
</dbReference>
<organism evidence="11 12">
    <name type="scientific">Trichomonascus ciferrii</name>
    <dbReference type="NCBI Taxonomy" id="44093"/>
    <lineage>
        <taxon>Eukaryota</taxon>
        <taxon>Fungi</taxon>
        <taxon>Dikarya</taxon>
        <taxon>Ascomycota</taxon>
        <taxon>Saccharomycotina</taxon>
        <taxon>Dipodascomycetes</taxon>
        <taxon>Dipodascales</taxon>
        <taxon>Trichomonascaceae</taxon>
        <taxon>Trichomonascus</taxon>
        <taxon>Trichomonascus ciferrii complex</taxon>
    </lineage>
</organism>
<comment type="caution">
    <text evidence="11">The sequence shown here is derived from an EMBL/GenBank/DDBJ whole genome shotgun (WGS) entry which is preliminary data.</text>
</comment>
<feature type="chain" id="PRO_5025076207" description="Dolichyl-diphosphooligosaccharide--protein glycosyltransferase subunit 1" evidence="10">
    <location>
        <begin position="21"/>
        <end position="478"/>
    </location>
</feature>
<comment type="pathway">
    <text evidence="3 10">Protein modification; protein glycosylation.</text>
</comment>
<evidence type="ECO:0000256" key="6">
    <source>
        <dbReference type="ARBA" id="ARBA00022729"/>
    </source>
</evidence>
<dbReference type="AlphaFoldDB" id="A0A642V023"/>
<evidence type="ECO:0000313" key="11">
    <source>
        <dbReference type="EMBL" id="KAA8909061.1"/>
    </source>
</evidence>
<dbReference type="InterPro" id="IPR007676">
    <property type="entry name" value="Ribophorin_I"/>
</dbReference>
<evidence type="ECO:0000256" key="9">
    <source>
        <dbReference type="ARBA" id="ARBA00023136"/>
    </source>
</evidence>
<dbReference type="PANTHER" id="PTHR21049:SF0">
    <property type="entry name" value="DOLICHYL-DIPHOSPHOOLIGOSACCHARIDE--PROTEIN GLYCOSYLTRANSFERASE SUBUNIT 1"/>
    <property type="match status" value="1"/>
</dbReference>
<evidence type="ECO:0000256" key="4">
    <source>
        <dbReference type="ARBA" id="ARBA00008905"/>
    </source>
</evidence>
<dbReference type="GO" id="GO:0008250">
    <property type="term" value="C:oligosaccharyltransferase complex"/>
    <property type="evidence" value="ECO:0007669"/>
    <property type="project" value="UniProtKB-UniRule"/>
</dbReference>
<dbReference type="Proteomes" id="UP000761534">
    <property type="component" value="Unassembled WGS sequence"/>
</dbReference>
<keyword evidence="8 10" id="KW-1133">Transmembrane helix</keyword>
<comment type="similarity">
    <text evidence="4 10">Belongs to the OST1 family.</text>
</comment>